<evidence type="ECO:0008006" key="5">
    <source>
        <dbReference type="Google" id="ProtNLM"/>
    </source>
</evidence>
<name>A0ABS0I0W0_9BACT</name>
<evidence type="ECO:0000256" key="1">
    <source>
        <dbReference type="SAM" id="MobiDB-lite"/>
    </source>
</evidence>
<proteinExistence type="predicted"/>
<dbReference type="EMBL" id="JADQDM010000001">
    <property type="protein sequence ID" value="MBF9220247.1"/>
    <property type="molecule type" value="Genomic_DNA"/>
</dbReference>
<gene>
    <name evidence="3" type="ORF">I2H31_03935</name>
</gene>
<evidence type="ECO:0000313" key="4">
    <source>
        <dbReference type="Proteomes" id="UP000618931"/>
    </source>
</evidence>
<dbReference type="RefSeq" id="WP_196291683.1">
    <property type="nucleotide sequence ID" value="NZ_JADQDM010000001.1"/>
</dbReference>
<sequence>MLAFPRLLLAATCVAALPLTAALAQTTPRKPAPKPAARPATKPAAKPVAKPTPKLAPAPVAAPAPAPTPPPPPAATASGTDPFEVGTNAVNVGIGLGNRYGYGAGFFGGSSSVSPALSVSYERGIMPLGPGVLGVGIFAGYQGATYDYGGGDKWKYTDVIVTLRGAFHYPVSQQFDAYGGLGMGVRHAGVSFEGSSFFGSTAVSGNEFALGLFVGGRYYFTPSIGAFAELGYDQTYLKVGLAAKF</sequence>
<keyword evidence="2" id="KW-0732">Signal</keyword>
<feature type="compositionally biased region" description="Pro residues" evidence="1">
    <location>
        <begin position="54"/>
        <end position="74"/>
    </location>
</feature>
<reference evidence="3 4" key="1">
    <citation type="submission" date="2020-11" db="EMBL/GenBank/DDBJ databases">
        <authorList>
            <person name="Kim M.K."/>
        </authorList>
    </citation>
    <scope>NUCLEOTIDE SEQUENCE [LARGE SCALE GENOMIC DNA]</scope>
    <source>
        <strain evidence="3 4">BT662</strain>
    </source>
</reference>
<dbReference type="Proteomes" id="UP000618931">
    <property type="component" value="Unassembled WGS sequence"/>
</dbReference>
<protein>
    <recommendedName>
        <fullName evidence="5">Outer membrane protein beta-barrel domain-containing protein</fullName>
    </recommendedName>
</protein>
<accession>A0ABS0I0W0</accession>
<evidence type="ECO:0000313" key="3">
    <source>
        <dbReference type="EMBL" id="MBF9220247.1"/>
    </source>
</evidence>
<evidence type="ECO:0000256" key="2">
    <source>
        <dbReference type="SAM" id="SignalP"/>
    </source>
</evidence>
<feature type="chain" id="PRO_5046698294" description="Outer membrane protein beta-barrel domain-containing protein" evidence="2">
    <location>
        <begin position="25"/>
        <end position="245"/>
    </location>
</feature>
<feature type="compositionally biased region" description="Low complexity" evidence="1">
    <location>
        <begin position="27"/>
        <end position="53"/>
    </location>
</feature>
<feature type="region of interest" description="Disordered" evidence="1">
    <location>
        <begin position="27"/>
        <end position="82"/>
    </location>
</feature>
<feature type="signal peptide" evidence="2">
    <location>
        <begin position="1"/>
        <end position="24"/>
    </location>
</feature>
<dbReference type="SUPFAM" id="SSF56925">
    <property type="entry name" value="OMPA-like"/>
    <property type="match status" value="1"/>
</dbReference>
<organism evidence="3 4">
    <name type="scientific">Hymenobacter ruricola</name>
    <dbReference type="NCBI Taxonomy" id="2791023"/>
    <lineage>
        <taxon>Bacteria</taxon>
        <taxon>Pseudomonadati</taxon>
        <taxon>Bacteroidota</taxon>
        <taxon>Cytophagia</taxon>
        <taxon>Cytophagales</taxon>
        <taxon>Hymenobacteraceae</taxon>
        <taxon>Hymenobacter</taxon>
    </lineage>
</organism>
<keyword evidence="4" id="KW-1185">Reference proteome</keyword>
<dbReference type="InterPro" id="IPR011250">
    <property type="entry name" value="OMP/PagP_B-barrel"/>
</dbReference>
<comment type="caution">
    <text evidence="3">The sequence shown here is derived from an EMBL/GenBank/DDBJ whole genome shotgun (WGS) entry which is preliminary data.</text>
</comment>